<accession>C8VXK8</accession>
<keyword evidence="1" id="KW-0472">Membrane</keyword>
<dbReference type="HOGENOM" id="CLU_1657982_0_0_9"/>
<dbReference type="OrthoDB" id="1806844at2"/>
<protein>
    <submittedName>
        <fullName evidence="2">Uncharacterized protein</fullName>
    </submittedName>
</protein>
<dbReference type="RefSeq" id="WP_015757375.1">
    <property type="nucleotide sequence ID" value="NC_013216.1"/>
</dbReference>
<sequence length="159" mass="17942">MTNMNKDYGREVAYSFVEAIKNNDSMAFWRLLDRRGQGYFIGMWFYVLGDASVSMIMNLTGEKSFLDNTLGPIINSLRENLTGVLDDFVIGDIVYLDDVHAKIPIISREGNGNPNESDYIPLILELTPMSEVDQVNSSGKINFTCWKIDTLKCIQVRSG</sequence>
<name>C8VXK8_DESAS</name>
<evidence type="ECO:0000313" key="3">
    <source>
        <dbReference type="Proteomes" id="UP000002217"/>
    </source>
</evidence>
<dbReference type="EMBL" id="CP001720">
    <property type="protein sequence ID" value="ACV62664.1"/>
    <property type="molecule type" value="Genomic_DNA"/>
</dbReference>
<keyword evidence="1" id="KW-0812">Transmembrane</keyword>
<evidence type="ECO:0000256" key="1">
    <source>
        <dbReference type="SAM" id="Phobius"/>
    </source>
</evidence>
<dbReference type="Proteomes" id="UP000002217">
    <property type="component" value="Chromosome"/>
</dbReference>
<proteinExistence type="predicted"/>
<gene>
    <name evidence="2" type="ordered locus">Dtox_1811</name>
</gene>
<dbReference type="AlphaFoldDB" id="C8VXK8"/>
<keyword evidence="3" id="KW-1185">Reference proteome</keyword>
<evidence type="ECO:0000313" key="2">
    <source>
        <dbReference type="EMBL" id="ACV62664.1"/>
    </source>
</evidence>
<feature type="transmembrane region" description="Helical" evidence="1">
    <location>
        <begin position="39"/>
        <end position="59"/>
    </location>
</feature>
<reference evidence="2 3" key="1">
    <citation type="journal article" date="2009" name="Stand. Genomic Sci.">
        <title>Complete genome sequence of Desulfotomaculum acetoxidans type strain (5575).</title>
        <authorList>
            <person name="Spring S."/>
            <person name="Lapidus A."/>
            <person name="Schroder M."/>
            <person name="Gleim D."/>
            <person name="Sims D."/>
            <person name="Meincke L."/>
            <person name="Glavina Del Rio T."/>
            <person name="Tice H."/>
            <person name="Copeland A."/>
            <person name="Cheng J.F."/>
            <person name="Lucas S."/>
            <person name="Chen F."/>
            <person name="Nolan M."/>
            <person name="Bruce D."/>
            <person name="Goodwin L."/>
            <person name="Pitluck S."/>
            <person name="Ivanova N."/>
            <person name="Mavromatis K."/>
            <person name="Mikhailova N."/>
            <person name="Pati A."/>
            <person name="Chen A."/>
            <person name="Palaniappan K."/>
            <person name="Land M."/>
            <person name="Hauser L."/>
            <person name="Chang Y.J."/>
            <person name="Jeffries C.D."/>
            <person name="Chain P."/>
            <person name="Saunders E."/>
            <person name="Brettin T."/>
            <person name="Detter J.C."/>
            <person name="Goker M."/>
            <person name="Bristow J."/>
            <person name="Eisen J.A."/>
            <person name="Markowitz V."/>
            <person name="Hugenholtz P."/>
            <person name="Kyrpides N.C."/>
            <person name="Klenk H.P."/>
            <person name="Han C."/>
        </authorList>
    </citation>
    <scope>NUCLEOTIDE SEQUENCE [LARGE SCALE GENOMIC DNA]</scope>
    <source>
        <strain evidence="3">ATCC 49208 / DSM 771 / VKM B-1644</strain>
    </source>
</reference>
<keyword evidence="1" id="KW-1133">Transmembrane helix</keyword>
<organism evidence="2 3">
    <name type="scientific">Desulfofarcimen acetoxidans (strain ATCC 49208 / DSM 771 / KCTC 5769 / VKM B-1644 / 5575)</name>
    <name type="common">Desulfotomaculum acetoxidans</name>
    <dbReference type="NCBI Taxonomy" id="485916"/>
    <lineage>
        <taxon>Bacteria</taxon>
        <taxon>Bacillati</taxon>
        <taxon>Bacillota</taxon>
        <taxon>Clostridia</taxon>
        <taxon>Eubacteriales</taxon>
        <taxon>Peptococcaceae</taxon>
        <taxon>Desulfofarcimen</taxon>
    </lineage>
</organism>
<dbReference type="KEGG" id="dae:Dtox_1811"/>